<keyword evidence="3" id="KW-1185">Reference proteome</keyword>
<keyword evidence="1" id="KW-1133">Transmembrane helix</keyword>
<evidence type="ECO:0000256" key="1">
    <source>
        <dbReference type="SAM" id="Phobius"/>
    </source>
</evidence>
<dbReference type="PANTHER" id="PTHR15852">
    <property type="entry name" value="PLASTID TRANSCRIPTIONALLY ACTIVE PROTEIN"/>
    <property type="match status" value="1"/>
</dbReference>
<evidence type="ECO:0000313" key="2">
    <source>
        <dbReference type="EMBL" id="CAA2624297.1"/>
    </source>
</evidence>
<name>A0A7I8J2X6_SPIIN</name>
<dbReference type="GO" id="GO:0031969">
    <property type="term" value="C:chloroplast membrane"/>
    <property type="evidence" value="ECO:0007669"/>
    <property type="project" value="TreeGrafter"/>
</dbReference>
<dbReference type="EMBL" id="LR743595">
    <property type="protein sequence ID" value="CAA2624297.1"/>
    <property type="molecule type" value="Genomic_DNA"/>
</dbReference>
<evidence type="ECO:0000313" key="3">
    <source>
        <dbReference type="Proteomes" id="UP001189122"/>
    </source>
</evidence>
<gene>
    <name evidence="2" type="ORF">SI7747_08010140</name>
</gene>
<dbReference type="PANTHER" id="PTHR15852:SF8">
    <property type="entry name" value="PROTEIN ORANGE-LIKE, CHLOROPLASTIC"/>
    <property type="match status" value="1"/>
</dbReference>
<dbReference type="Proteomes" id="UP001189122">
    <property type="component" value="Unassembled WGS sequence"/>
</dbReference>
<organism evidence="2">
    <name type="scientific">Spirodela intermedia</name>
    <name type="common">Intermediate duckweed</name>
    <dbReference type="NCBI Taxonomy" id="51605"/>
    <lineage>
        <taxon>Eukaryota</taxon>
        <taxon>Viridiplantae</taxon>
        <taxon>Streptophyta</taxon>
        <taxon>Embryophyta</taxon>
        <taxon>Tracheophyta</taxon>
        <taxon>Spermatophyta</taxon>
        <taxon>Magnoliopsida</taxon>
        <taxon>Liliopsida</taxon>
        <taxon>Araceae</taxon>
        <taxon>Lemnoideae</taxon>
        <taxon>Spirodela</taxon>
    </lineage>
</organism>
<reference evidence="2 3" key="1">
    <citation type="submission" date="2019-12" db="EMBL/GenBank/DDBJ databases">
        <authorList>
            <person name="Scholz U."/>
            <person name="Mascher M."/>
            <person name="Fiebig A."/>
        </authorList>
    </citation>
    <scope>NUCLEOTIDE SEQUENCE</scope>
</reference>
<dbReference type="AlphaFoldDB" id="A0A7I8J2X6"/>
<proteinExistence type="predicted"/>
<keyword evidence="1" id="KW-0812">Transmembrane</keyword>
<protein>
    <submittedName>
        <fullName evidence="2">Uncharacterized protein</fullName>
    </submittedName>
</protein>
<keyword evidence="1" id="KW-0472">Membrane</keyword>
<accession>A0A7I8J2X6</accession>
<dbReference type="EMBL" id="CACRZD030000008">
    <property type="protein sequence ID" value="CAA6663751.1"/>
    <property type="molecule type" value="Genomic_DNA"/>
</dbReference>
<feature type="transmembrane region" description="Helical" evidence="1">
    <location>
        <begin position="168"/>
        <end position="190"/>
    </location>
</feature>
<feature type="transmembrane region" description="Helical" evidence="1">
    <location>
        <begin position="216"/>
        <end position="236"/>
    </location>
</feature>
<sequence>MAGAAAAASATATAAAGVSPTCSGFISSSSLAWSSRSCSRRPKRDLLFSSPGCRGLTGRYARGVAPPRLRPARCSSSNDGDPTPTATFCIIEGPETVQDFVQMQLQEIQDNIRSRRNKIFLLMEEVAVQQRIKSADFDEMGSEETEMPDIPSTIPFLPRMTTKTLKQLYLTSFSVIAGIIVFGGLLAPALELKLGLGGTSYEDFIRSMHLPLQLRSTDSCLILGGAVGVISALMLIEVNNVEQQEKKRCKYCHGTGYLACARCSSSGVCLKIEPISINGSSILPLQAPKTQRCPNCSGAGKVMCPTCLCTGMLMASEHDPRIEPFD</sequence>